<dbReference type="Proteomes" id="UP001596263">
    <property type="component" value="Unassembled WGS sequence"/>
</dbReference>
<accession>A0ABW0CX29</accession>
<gene>
    <name evidence="2" type="ORF">ACFPQ9_38245</name>
</gene>
<evidence type="ECO:0000313" key="2">
    <source>
        <dbReference type="EMBL" id="MFC5219683.1"/>
    </source>
</evidence>
<reference evidence="3" key="1">
    <citation type="journal article" date="2019" name="Int. J. Syst. Evol. Microbiol.">
        <title>The Global Catalogue of Microorganisms (GCM) 10K type strain sequencing project: providing services to taxonomists for standard genome sequencing and annotation.</title>
        <authorList>
            <consortium name="The Broad Institute Genomics Platform"/>
            <consortium name="The Broad Institute Genome Sequencing Center for Infectious Disease"/>
            <person name="Wu L."/>
            <person name="Ma J."/>
        </authorList>
    </citation>
    <scope>NUCLEOTIDE SEQUENCE [LARGE SCALE GENOMIC DNA]</scope>
    <source>
        <strain evidence="3">KCTC 42586</strain>
    </source>
</reference>
<proteinExistence type="predicted"/>
<dbReference type="RefSeq" id="WP_380863661.1">
    <property type="nucleotide sequence ID" value="NZ_JBHSKM010000044.1"/>
</dbReference>
<protein>
    <submittedName>
        <fullName evidence="2">Uncharacterized protein</fullName>
    </submittedName>
</protein>
<comment type="caution">
    <text evidence="2">The sequence shown here is derived from an EMBL/GenBank/DDBJ whole genome shotgun (WGS) entry which is preliminary data.</text>
</comment>
<feature type="region of interest" description="Disordered" evidence="1">
    <location>
        <begin position="294"/>
        <end position="326"/>
    </location>
</feature>
<sequence>MTDAVIDRFAVRWQLPAAQSHEDAEALLEALLDEALAEALAGVVTADEQVAIASVRVPPVRVSIGHTDEAARAWAAQVASAVAGQLAAGGPGVVRHANRPAALLDLVLRACAGDTSRLWAWRRLGLWPDDARDASETDPARAVFGALMGQPTAVAPVLAAAARRGALTRLVALLGPGHLRQLAATSWQSLGGAEDVSATVAPAPRRLASADPADAAPASAAPFLPAGVQGRLPPPGYALALLSGSPYDDMIRSASDARLRTALTALALADAVPGRVAVHGAALLRSALSEGVAASRRPPTAVRGDDDERSPWAAQSRGRESSSTAAPALLGECDRHTAREVAAPLVHPVTANAGLLFCLHLATPLRCLAGSYEPDGSGTRWAMHLLGRELLRRSAPRLGEPAVNDPALLAFCGLPPSVRPPAAPANVDPAEARHATARLADLTVRELRDRLAGRAPARQPQTALLAQVLHRRGEIAAFPGWLEVRLDLDDVSVDLRAAGLDLDPGWLPALGCIVRFRYV</sequence>
<organism evidence="2 3">
    <name type="scientific">Streptomyces coerulescens</name>
    <dbReference type="NCBI Taxonomy" id="29304"/>
    <lineage>
        <taxon>Bacteria</taxon>
        <taxon>Bacillati</taxon>
        <taxon>Actinomycetota</taxon>
        <taxon>Actinomycetes</taxon>
        <taxon>Kitasatosporales</taxon>
        <taxon>Streptomycetaceae</taxon>
        <taxon>Streptomyces</taxon>
    </lineage>
</organism>
<dbReference type="EMBL" id="JBHSKM010000044">
    <property type="protein sequence ID" value="MFC5219683.1"/>
    <property type="molecule type" value="Genomic_DNA"/>
</dbReference>
<evidence type="ECO:0000256" key="1">
    <source>
        <dbReference type="SAM" id="MobiDB-lite"/>
    </source>
</evidence>
<keyword evidence="3" id="KW-1185">Reference proteome</keyword>
<evidence type="ECO:0000313" key="3">
    <source>
        <dbReference type="Proteomes" id="UP001596263"/>
    </source>
</evidence>
<name>A0ABW0CX29_STRCD</name>